<evidence type="ECO:0000313" key="5">
    <source>
        <dbReference type="EMBL" id="TYZ06790.1"/>
    </source>
</evidence>
<dbReference type="GO" id="GO:0005975">
    <property type="term" value="P:carbohydrate metabolic process"/>
    <property type="evidence" value="ECO:0007669"/>
    <property type="project" value="UniProtKB-ARBA"/>
</dbReference>
<dbReference type="InterPro" id="IPR013320">
    <property type="entry name" value="ConA-like_dom_sf"/>
</dbReference>
<feature type="domain" description="LamG-like jellyroll fold" evidence="4">
    <location>
        <begin position="81"/>
        <end position="216"/>
    </location>
</feature>
<dbReference type="Proteomes" id="UP000322791">
    <property type="component" value="Unassembled WGS sequence"/>
</dbReference>
<evidence type="ECO:0000259" key="4">
    <source>
        <dbReference type="SMART" id="SM00560"/>
    </source>
</evidence>
<keyword evidence="2" id="KW-1015">Disulfide bond</keyword>
<proteinExistence type="predicted"/>
<evidence type="ECO:0000313" key="6">
    <source>
        <dbReference type="Proteomes" id="UP000322791"/>
    </source>
</evidence>
<comment type="caution">
    <text evidence="5">The sequence shown here is derived from an EMBL/GenBank/DDBJ whole genome shotgun (WGS) entry which is preliminary data.</text>
</comment>
<evidence type="ECO:0000256" key="2">
    <source>
        <dbReference type="ARBA" id="ARBA00023157"/>
    </source>
</evidence>
<keyword evidence="1 3" id="KW-0732">Signal</keyword>
<feature type="signal peptide" evidence="3">
    <location>
        <begin position="1"/>
        <end position="22"/>
    </location>
</feature>
<accession>A0A5D6UUL2</accession>
<dbReference type="InterPro" id="IPR026444">
    <property type="entry name" value="Secre_tail"/>
</dbReference>
<evidence type="ECO:0000256" key="3">
    <source>
        <dbReference type="SAM" id="SignalP"/>
    </source>
</evidence>
<dbReference type="Gene3D" id="2.60.120.200">
    <property type="match status" value="1"/>
</dbReference>
<dbReference type="SUPFAM" id="SSF49899">
    <property type="entry name" value="Concanavalin A-like lectins/glucanases"/>
    <property type="match status" value="1"/>
</dbReference>
<organism evidence="5 6">
    <name type="scientific">Hymenobacter lutimineralis</name>
    <dbReference type="NCBI Taxonomy" id="2606448"/>
    <lineage>
        <taxon>Bacteria</taxon>
        <taxon>Pseudomonadati</taxon>
        <taxon>Bacteroidota</taxon>
        <taxon>Cytophagia</taxon>
        <taxon>Cytophagales</taxon>
        <taxon>Hymenobacteraceae</taxon>
        <taxon>Hymenobacter</taxon>
    </lineage>
</organism>
<dbReference type="InterPro" id="IPR006558">
    <property type="entry name" value="LamG-like"/>
</dbReference>
<gene>
    <name evidence="5" type="ORF">FY528_17160</name>
</gene>
<dbReference type="SMART" id="SM00560">
    <property type="entry name" value="LamGL"/>
    <property type="match status" value="1"/>
</dbReference>
<evidence type="ECO:0000256" key="1">
    <source>
        <dbReference type="ARBA" id="ARBA00022729"/>
    </source>
</evidence>
<reference evidence="5 6" key="1">
    <citation type="submission" date="2019-08" db="EMBL/GenBank/DDBJ databases">
        <authorList>
            <person name="Seo M.-J."/>
        </authorList>
    </citation>
    <scope>NUCLEOTIDE SEQUENCE [LARGE SCALE GENOMIC DNA]</scope>
    <source>
        <strain evidence="5 6">KIGAM108</strain>
    </source>
</reference>
<dbReference type="RefSeq" id="WP_149072255.1">
    <property type="nucleotide sequence ID" value="NZ_VTHL01000021.1"/>
</dbReference>
<dbReference type="NCBIfam" id="TIGR04183">
    <property type="entry name" value="Por_Secre_tail"/>
    <property type="match status" value="1"/>
</dbReference>
<feature type="chain" id="PRO_5023064912" evidence="3">
    <location>
        <begin position="23"/>
        <end position="955"/>
    </location>
</feature>
<dbReference type="Pfam" id="PF13385">
    <property type="entry name" value="Laminin_G_3"/>
    <property type="match status" value="1"/>
</dbReference>
<dbReference type="AlphaFoldDB" id="A0A5D6UUL2"/>
<keyword evidence="6" id="KW-1185">Reference proteome</keyword>
<dbReference type="Pfam" id="PF18962">
    <property type="entry name" value="Por_Secre_tail"/>
    <property type="match status" value="1"/>
</dbReference>
<protein>
    <submittedName>
        <fullName evidence="5">T9SS type A sorting domain-containing protein</fullName>
    </submittedName>
</protein>
<name>A0A5D6UUL2_9BACT</name>
<dbReference type="EMBL" id="VTHL01000021">
    <property type="protein sequence ID" value="TYZ06790.1"/>
    <property type="molecule type" value="Genomic_DNA"/>
</dbReference>
<dbReference type="GO" id="GO:0004553">
    <property type="term" value="F:hydrolase activity, hydrolyzing O-glycosyl compounds"/>
    <property type="evidence" value="ECO:0007669"/>
    <property type="project" value="UniProtKB-ARBA"/>
</dbReference>
<sequence>MKTSLRVPLASVLLLGPLVALAQTGPQVSVSPTSVVLCDNRQATLTATASVANFSAGSALQFDGTDDFASAAHDAALDISSAITIEAWLNASASTAYNVQNVVCKSSFSQNTGYIFPRTDNNWSDLVFYLHLNGAWRIFSVPYSQYRGAWHHLAATYDGQRVKLFIDGVKRLDQAQTGTIATNSNPLSVGTQPGYGEFLKGQADEIRVWNIARSEADLTKYYGQVVSPAAAGLVAYYHADEGSGETLGNSTSAALYAQLGLGSTKPTWVQSEAPVAPALRYSWSPSAGLNLTDGPVVKALPEQTTTYTVRVTDAVTGLHADAQADVNISGDGSNVWTGIVSSDWRDPANWRCGTVPEFGYDVVIPAGTPFSPEYKGSTNGVRNITIGVGATFTFSGTPNTVFTVGGKFVNHGTFNHQQGIVSIAGATLDDIESDSPLSFLNLSINGAGARLAATTEVRGLLTLGGVLNTNGHQLTLKSNADGTASVYNNGTGGVVGPVRVQRYIDGSVNPSVGYRHLSSPVSGAPFSSLQVAGGTAPVLNPAYNVAANPGAVKPYPTVFAYDETRLTGGAASSFSAGWASPAAATDQMTAGQGYTVHTMPGVLTFVGPLHNGNYDVPLTRGITGQGWNLVGNPYPSPLNWDLVTLPAGIDAAAYLYQSTGKYTGRYVAYVNGVGAPRAHLISMGQSFFVRANAGTPTLPLRNIHRETTLQPNVLQRRAETRPLLALALAPADAPADAEPADVFYTYRQEGATAAFDGKYDAFKLQPSGPSLYQMRSATELLAVQGLPADSQPQQLTMAIQVPAAGRYTLRPLQLENFAATEGLWLEDKQAGYWHNLRQGALTVELPQGTTAQRFVLHLGVQAPLATRPSAAVGSLMLYPNPTTGEALTLEAYGLQSGALSFQLLNSLGQVVHTQTLTAPQGSVRQTLALPQLPAGVYTAQLHTAGGVLAHKLVIR</sequence>